<evidence type="ECO:0008006" key="23">
    <source>
        <dbReference type="Google" id="ProtNLM"/>
    </source>
</evidence>
<keyword evidence="13" id="KW-0675">Receptor</keyword>
<comment type="catalytic activity">
    <reaction evidence="16">
        <text>L-threonyl-[protein] + ATP = O-phospho-L-threonyl-[protein] + ADP + H(+)</text>
        <dbReference type="Rhea" id="RHEA:46608"/>
        <dbReference type="Rhea" id="RHEA-COMP:11060"/>
        <dbReference type="Rhea" id="RHEA-COMP:11605"/>
        <dbReference type="ChEBI" id="CHEBI:15378"/>
        <dbReference type="ChEBI" id="CHEBI:30013"/>
        <dbReference type="ChEBI" id="CHEBI:30616"/>
        <dbReference type="ChEBI" id="CHEBI:61977"/>
        <dbReference type="ChEBI" id="CHEBI:456216"/>
    </reaction>
</comment>
<evidence type="ECO:0000256" key="17">
    <source>
        <dbReference type="PROSITE-ProRule" id="PRU10141"/>
    </source>
</evidence>
<dbReference type="FunFam" id="3.30.430.20:FF:000015">
    <property type="entry name" value="Cysteine-rich receptor-like protein kinase 3"/>
    <property type="match status" value="3"/>
</dbReference>
<reference evidence="21 22" key="1">
    <citation type="submission" date="2024-02" db="EMBL/GenBank/DDBJ databases">
        <title>de novo genome assembly of Solanum bulbocastanum strain 11H21.</title>
        <authorList>
            <person name="Hosaka A.J."/>
        </authorList>
    </citation>
    <scope>NUCLEOTIDE SEQUENCE [LARGE SCALE GENOMIC DNA]</scope>
    <source>
        <tissue evidence="21">Young leaves</tissue>
    </source>
</reference>
<evidence type="ECO:0000256" key="7">
    <source>
        <dbReference type="ARBA" id="ARBA00022737"/>
    </source>
</evidence>
<dbReference type="InterPro" id="IPR011009">
    <property type="entry name" value="Kinase-like_dom_sf"/>
</dbReference>
<feature type="domain" description="Protein kinase" evidence="19">
    <location>
        <begin position="1"/>
        <end position="263"/>
    </location>
</feature>
<feature type="domain" description="Gnk2-homologous" evidence="20">
    <location>
        <begin position="876"/>
        <end position="977"/>
    </location>
</feature>
<dbReference type="Proteomes" id="UP001371456">
    <property type="component" value="Unassembled WGS sequence"/>
</dbReference>
<feature type="domain" description="Gnk2-homologous" evidence="20">
    <location>
        <begin position="1479"/>
        <end position="1584"/>
    </location>
</feature>
<evidence type="ECO:0000256" key="11">
    <source>
        <dbReference type="ARBA" id="ARBA00022989"/>
    </source>
</evidence>
<sequence>MNIINSRHNGLLVLFRENLNFVGANDAVKLVKILHDNSLNFKYSTLDKATGSFDEANKLGQGGFGTVYKGVLADGREIAVKRLFFNNKHRAADFYNEVNIISSVEHKNLVRDIKASNILLDSRFRPKIADFGLARSFQEDKSHISTAIAGTLGYMAPEYIAHGQLTEKADVYSFGILLLEIVTGRQNNRSKHAEYTDSLVSIAWEHFQRGIVEKLFDPNLTLNNNHTINVKNEVARVLHVGLLCTQEIPTLRPSMSKALQMFVKKDEELPPPTNPPFVDEKTMELHDPWEKYLLKQGDSASIANLSHNTSVAEPRSQIIQLIRGNRLTASVPNFVGTMETLSERVRARGYGVAVTGTRPDSTYGISQCYGDLSLLDCVLCFSEARTVLPQCFPYNGRIYLDGCFMRVENYMFYDQYLGPEDIHVCGNRTTKGTLFQQNARQAIQQAVVSAPTNNGYAHAQVSSPMDSNDTAYVLADCWKTLSANSCAVCLQNASASMLGCLPWSEGRALYTGCFMRYSDTNFLNDISASGGSSSRGNIVVIVIVVVSSVIVLGVGAVIGIYVWKNKQIQKKRKGANDVEKLVKILDQNNLNFKYSTLDKATGSFDEANKLGQGGFGTVYKGVLADGREIAVKRLFFNNKHIAADFYNEKRFEIIIGTAEGLVYLHENTKTRIIHRDIKASNILLDSRLRAKIADFGLARSFQEDKSHISTVIAGTLGYMAPEYLARGQLTEKADVYSFGVLLLEIVTGRQNNKRKNDEDTVSLVSDVWEHFQRGIVEELFDPNLMLHNCHTINVQNEVARVLHVGLLCTQEIPTLRPFMSKALKMLVKKDKELPPPTKPPFVDEKTMELNDPWEKNLLKQGDSASIAKLSHNTSVAEPRSQIIQLICGNKSTVSVPNFVGTMETLSEQVRARGYGVAVTGTGPDATYGISQCYGDLSLLDCVLCFSEARTFFPQCFPYNGARLYLDGCFMRAENYSFYDQYLGPEDRRVCRNRTTKGSLFQRNARAAVQQAVGNAPSNNGYARSQVSFPRDSNDTAYVLANCWKTLSANSCAACLRNASASMLGCLPWSEGRALYTGCFMRYSDTNFLNAISTNGGSSSRGKVVVTIIVVSSVIVLGVGAFIGIGVWKNKLIQKKRKGANDGEKLVKILHDISLNFKYSTLDKATGSFDEANKLGQDPIKGKALNWEKRFEIIIGTAEGLVYLHENTKTRIIHRDIKASNILLDSRLRAKIADFGLARSFQEDKSHISTVLAGTLSVFLRLIFYFFAGYMAPEYLAHGQLTEKADVYSFGVLLLEIVTGRQNNKSKNDEDTVSLISDVWEHFQRGIVEELFDLNLMLHNCHTINVKNEVARVLHVGLLCTQEIPMLRPFMSKALKMLVKKDEELPPPTKPPFVDEKTIYSLKQGNSSSIANLSHITGTGLDTNYALAQCYSNLSLVDCVLCFYEVKTLLPQCYPYNGRRIYLDGCFFRVDNYMFYDQYLGPEDRHVCGNRTTKGTLFQQNAKRAVQQAVANALSNDGYARAEVSVPGPSNETAYVLADCWKTLSANSYAACLQNASVSMLGCLPWSEGKALYTGCFMRYSDTNFLNDTSTSREKVVVIVIVVVISSFVVLGAATFVGFGVWKSKQIQKKRKGKYFCAKNINDVHIAKYISCDLHITERRQLSRINLRRNGVLVLFLGNSNLLGANDVEKLYSTLDKATGHLMRPTSSGKVDLAQFIRYGVLADGREIAVKRLFFNNKHRAADFYNEDPIKGKALNWEKRFEIIIGTAEGMVYLHENTYT</sequence>
<feature type="transmembrane region" description="Helical" evidence="18">
    <location>
        <begin position="538"/>
        <end position="563"/>
    </location>
</feature>
<keyword evidence="5 18" id="KW-0812">Transmembrane</keyword>
<evidence type="ECO:0000256" key="9">
    <source>
        <dbReference type="ARBA" id="ARBA00022777"/>
    </source>
</evidence>
<comment type="subcellular location">
    <subcellularLocation>
        <location evidence="1">Membrane</location>
        <topology evidence="1">Single-pass membrane protein</topology>
    </subcellularLocation>
</comment>
<keyword evidence="11 18" id="KW-1133">Transmembrane helix</keyword>
<dbReference type="GO" id="GO:0006950">
    <property type="term" value="P:response to stress"/>
    <property type="evidence" value="ECO:0007669"/>
    <property type="project" value="UniProtKB-ARBA"/>
</dbReference>
<dbReference type="InterPro" id="IPR008271">
    <property type="entry name" value="Ser/Thr_kinase_AS"/>
</dbReference>
<evidence type="ECO:0000313" key="22">
    <source>
        <dbReference type="Proteomes" id="UP001371456"/>
    </source>
</evidence>
<keyword evidence="4" id="KW-0808">Transferase</keyword>
<dbReference type="FunFam" id="3.30.430.20:FF:000005">
    <property type="entry name" value="Cysteine-rich receptor-like protein kinase 2"/>
    <property type="match status" value="1"/>
</dbReference>
<dbReference type="SUPFAM" id="SSF56112">
    <property type="entry name" value="Protein kinase-like (PK-like)"/>
    <property type="match status" value="3"/>
</dbReference>
<protein>
    <recommendedName>
        <fullName evidence="23">Cysteine-rich receptor-like protein kinase 2</fullName>
    </recommendedName>
</protein>
<comment type="catalytic activity">
    <reaction evidence="15">
        <text>L-seryl-[protein] + ATP = O-phospho-L-seryl-[protein] + ADP + H(+)</text>
        <dbReference type="Rhea" id="RHEA:17989"/>
        <dbReference type="Rhea" id="RHEA-COMP:9863"/>
        <dbReference type="Rhea" id="RHEA-COMP:11604"/>
        <dbReference type="ChEBI" id="CHEBI:15378"/>
        <dbReference type="ChEBI" id="CHEBI:29999"/>
        <dbReference type="ChEBI" id="CHEBI:30616"/>
        <dbReference type="ChEBI" id="CHEBI:83421"/>
        <dbReference type="ChEBI" id="CHEBI:456216"/>
    </reaction>
</comment>
<dbReference type="InterPro" id="IPR038408">
    <property type="entry name" value="GNK2_sf"/>
</dbReference>
<keyword evidence="6" id="KW-0732">Signal</keyword>
<dbReference type="Pfam" id="PF07714">
    <property type="entry name" value="PK_Tyr_Ser-Thr"/>
    <property type="match status" value="1"/>
</dbReference>
<keyword evidence="2" id="KW-0723">Serine/threonine-protein kinase</keyword>
<dbReference type="FunFam" id="3.30.200.20:FF:001754">
    <property type="entry name" value="Uncharacterized protein"/>
    <property type="match status" value="1"/>
</dbReference>
<keyword evidence="10 17" id="KW-0067">ATP-binding</keyword>
<feature type="binding site" evidence="17">
    <location>
        <position position="81"/>
    </location>
    <ligand>
        <name>ATP</name>
        <dbReference type="ChEBI" id="CHEBI:30616"/>
    </ligand>
</feature>
<keyword evidence="8 17" id="KW-0547">Nucleotide-binding</keyword>
<dbReference type="Gene3D" id="3.30.430.20">
    <property type="entry name" value="Gnk2 domain, C-X8-C-X2-C motif"/>
    <property type="match status" value="6"/>
</dbReference>
<evidence type="ECO:0000256" key="12">
    <source>
        <dbReference type="ARBA" id="ARBA00023136"/>
    </source>
</evidence>
<keyword evidence="12 18" id="KW-0472">Membrane</keyword>
<feature type="binding site" evidence="17">
    <location>
        <position position="632"/>
    </location>
    <ligand>
        <name>ATP</name>
        <dbReference type="ChEBI" id="CHEBI:30616"/>
    </ligand>
</feature>
<keyword evidence="9" id="KW-0418">Kinase</keyword>
<evidence type="ECO:0000256" key="10">
    <source>
        <dbReference type="ARBA" id="ARBA00022840"/>
    </source>
</evidence>
<evidence type="ECO:0000259" key="19">
    <source>
        <dbReference type="PROSITE" id="PS50011"/>
    </source>
</evidence>
<comment type="caution">
    <text evidence="21">The sequence shown here is derived from an EMBL/GenBank/DDBJ whole genome shotgun (WGS) entry which is preliminary data.</text>
</comment>
<feature type="domain" description="Gnk2-homologous" evidence="20">
    <location>
        <begin position="1372"/>
        <end position="1474"/>
    </location>
</feature>
<evidence type="ECO:0000256" key="2">
    <source>
        <dbReference type="ARBA" id="ARBA00022527"/>
    </source>
</evidence>
<dbReference type="InterPro" id="IPR017441">
    <property type="entry name" value="Protein_kinase_ATP_BS"/>
</dbReference>
<dbReference type="PROSITE" id="PS50011">
    <property type="entry name" value="PROTEIN_KINASE_DOM"/>
    <property type="match status" value="3"/>
</dbReference>
<feature type="domain" description="Gnk2-homologous" evidence="20">
    <location>
        <begin position="417"/>
        <end position="522"/>
    </location>
</feature>
<dbReference type="Pfam" id="PF01657">
    <property type="entry name" value="Stress-antifung"/>
    <property type="match status" value="6"/>
</dbReference>
<evidence type="ECO:0000256" key="13">
    <source>
        <dbReference type="ARBA" id="ARBA00023170"/>
    </source>
</evidence>
<accession>A0AAN8YNZ5</accession>
<feature type="transmembrane region" description="Helical" evidence="18">
    <location>
        <begin position="1103"/>
        <end position="1127"/>
    </location>
</feature>
<dbReference type="Gene3D" id="1.10.510.10">
    <property type="entry name" value="Transferase(Phosphotransferase) domain 1"/>
    <property type="match status" value="4"/>
</dbReference>
<keyword evidence="22" id="KW-1185">Reference proteome</keyword>
<dbReference type="CDD" id="cd23509">
    <property type="entry name" value="Gnk2-like"/>
    <property type="match status" value="6"/>
</dbReference>
<dbReference type="GO" id="GO:0005524">
    <property type="term" value="F:ATP binding"/>
    <property type="evidence" value="ECO:0007669"/>
    <property type="project" value="UniProtKB-UniRule"/>
</dbReference>
<dbReference type="InterPro" id="IPR002902">
    <property type="entry name" value="GNK2"/>
</dbReference>
<dbReference type="PROSITE" id="PS00108">
    <property type="entry name" value="PROTEIN_KINASE_ST"/>
    <property type="match status" value="2"/>
</dbReference>
<proteinExistence type="predicted"/>
<dbReference type="PANTHER" id="PTHR47973">
    <property type="entry name" value="CYSTEINE-RICH RECEPTOR-LIKE PROTEIN KINASE 3"/>
    <property type="match status" value="1"/>
</dbReference>
<dbReference type="Pfam" id="PF00069">
    <property type="entry name" value="Pkinase"/>
    <property type="match status" value="2"/>
</dbReference>
<dbReference type="EMBL" id="JBANQN010000001">
    <property type="protein sequence ID" value="KAK6802530.1"/>
    <property type="molecule type" value="Genomic_DNA"/>
</dbReference>
<dbReference type="InterPro" id="IPR001245">
    <property type="entry name" value="Ser-Thr/Tyr_kinase_cat_dom"/>
</dbReference>
<organism evidence="21 22">
    <name type="scientific">Solanum bulbocastanum</name>
    <name type="common">Wild potato</name>
    <dbReference type="NCBI Taxonomy" id="147425"/>
    <lineage>
        <taxon>Eukaryota</taxon>
        <taxon>Viridiplantae</taxon>
        <taxon>Streptophyta</taxon>
        <taxon>Embryophyta</taxon>
        <taxon>Tracheophyta</taxon>
        <taxon>Spermatophyta</taxon>
        <taxon>Magnoliopsida</taxon>
        <taxon>eudicotyledons</taxon>
        <taxon>Gunneridae</taxon>
        <taxon>Pentapetalae</taxon>
        <taxon>asterids</taxon>
        <taxon>lamiids</taxon>
        <taxon>Solanales</taxon>
        <taxon>Solanaceae</taxon>
        <taxon>Solanoideae</taxon>
        <taxon>Solaneae</taxon>
        <taxon>Solanum</taxon>
    </lineage>
</organism>
<dbReference type="InterPro" id="IPR000719">
    <property type="entry name" value="Prot_kinase_dom"/>
</dbReference>
<dbReference type="PROSITE" id="PS00107">
    <property type="entry name" value="PROTEIN_KINASE_ATP"/>
    <property type="match status" value="2"/>
</dbReference>
<evidence type="ECO:0000256" key="8">
    <source>
        <dbReference type="ARBA" id="ARBA00022741"/>
    </source>
</evidence>
<gene>
    <name evidence="21" type="ORF">RDI58_000310</name>
</gene>
<dbReference type="Gene3D" id="3.30.200.20">
    <property type="entry name" value="Phosphorylase Kinase, domain 1"/>
    <property type="match status" value="1"/>
</dbReference>
<dbReference type="InterPro" id="IPR052059">
    <property type="entry name" value="CR_Ser/Thr_kinase"/>
</dbReference>
<name>A0AAN8YNZ5_SOLBU</name>
<keyword evidence="7" id="KW-0677">Repeat</keyword>
<feature type="domain" description="Gnk2-homologous" evidence="20">
    <location>
        <begin position="982"/>
        <end position="1087"/>
    </location>
</feature>
<evidence type="ECO:0000256" key="14">
    <source>
        <dbReference type="ARBA" id="ARBA00023180"/>
    </source>
</evidence>
<dbReference type="SMART" id="SM00220">
    <property type="entry name" value="S_TKc"/>
    <property type="match status" value="2"/>
</dbReference>
<feature type="domain" description="Protein kinase" evidence="19">
    <location>
        <begin position="503"/>
        <end position="854"/>
    </location>
</feature>
<feature type="transmembrane region" description="Helical" evidence="18">
    <location>
        <begin position="1247"/>
        <end position="1267"/>
    </location>
</feature>
<feature type="transmembrane region" description="Helical" evidence="18">
    <location>
        <begin position="1595"/>
        <end position="1621"/>
    </location>
</feature>
<feature type="domain" description="Gnk2-homologous" evidence="20">
    <location>
        <begin position="312"/>
        <end position="412"/>
    </location>
</feature>
<dbReference type="PROSITE" id="PS51473">
    <property type="entry name" value="GNK2"/>
    <property type="match status" value="6"/>
</dbReference>
<evidence type="ECO:0000256" key="5">
    <source>
        <dbReference type="ARBA" id="ARBA00022692"/>
    </source>
</evidence>
<dbReference type="FunFam" id="1.10.510.10:FF:000129">
    <property type="entry name" value="cysteine-rich receptor-like protein kinase 10"/>
    <property type="match status" value="1"/>
</dbReference>
<dbReference type="GO" id="GO:0016020">
    <property type="term" value="C:membrane"/>
    <property type="evidence" value="ECO:0007669"/>
    <property type="project" value="UniProtKB-SubCell"/>
</dbReference>
<evidence type="ECO:0000256" key="18">
    <source>
        <dbReference type="SAM" id="Phobius"/>
    </source>
</evidence>
<evidence type="ECO:0000256" key="1">
    <source>
        <dbReference type="ARBA" id="ARBA00004167"/>
    </source>
</evidence>
<evidence type="ECO:0000256" key="6">
    <source>
        <dbReference type="ARBA" id="ARBA00022729"/>
    </source>
</evidence>
<evidence type="ECO:0000256" key="15">
    <source>
        <dbReference type="ARBA" id="ARBA00047558"/>
    </source>
</evidence>
<dbReference type="GO" id="GO:0004674">
    <property type="term" value="F:protein serine/threonine kinase activity"/>
    <property type="evidence" value="ECO:0007669"/>
    <property type="project" value="UniProtKB-KW"/>
</dbReference>
<evidence type="ECO:0000313" key="21">
    <source>
        <dbReference type="EMBL" id="KAK6802530.1"/>
    </source>
</evidence>
<evidence type="ECO:0000259" key="20">
    <source>
        <dbReference type="PROSITE" id="PS51473"/>
    </source>
</evidence>
<keyword evidence="3" id="KW-0597">Phosphoprotein</keyword>
<evidence type="ECO:0000256" key="4">
    <source>
        <dbReference type="ARBA" id="ARBA00022679"/>
    </source>
</evidence>
<evidence type="ECO:0000256" key="16">
    <source>
        <dbReference type="ARBA" id="ARBA00047951"/>
    </source>
</evidence>
<feature type="domain" description="Protein kinase" evidence="19">
    <location>
        <begin position="1068"/>
        <end position="1393"/>
    </location>
</feature>
<keyword evidence="14" id="KW-0325">Glycoprotein</keyword>
<evidence type="ECO:0000256" key="3">
    <source>
        <dbReference type="ARBA" id="ARBA00022553"/>
    </source>
</evidence>
<dbReference type="FunFam" id="1.10.510.10:FF:000336">
    <property type="entry name" value="Cysteine-rich receptor-like protein kinase 2"/>
    <property type="match status" value="2"/>
</dbReference>